<evidence type="ECO:0000256" key="4">
    <source>
        <dbReference type="ARBA" id="ARBA00022837"/>
    </source>
</evidence>
<dbReference type="Gene3D" id="3.40.720.10">
    <property type="entry name" value="Alkaline Phosphatase, subunit A"/>
    <property type="match status" value="1"/>
</dbReference>
<keyword evidence="7" id="KW-1185">Reference proteome</keyword>
<proteinExistence type="inferred from homology"/>
<evidence type="ECO:0000313" key="6">
    <source>
        <dbReference type="EMBL" id="SMP58751.1"/>
    </source>
</evidence>
<evidence type="ECO:0000256" key="1">
    <source>
        <dbReference type="ARBA" id="ARBA00008779"/>
    </source>
</evidence>
<keyword evidence="3" id="KW-0378">Hydrolase</keyword>
<dbReference type="InterPro" id="IPR017850">
    <property type="entry name" value="Alkaline_phosphatase_core_sf"/>
</dbReference>
<evidence type="ECO:0000259" key="5">
    <source>
        <dbReference type="Pfam" id="PF00884"/>
    </source>
</evidence>
<keyword evidence="2" id="KW-0479">Metal-binding</keyword>
<dbReference type="PROSITE" id="PS00149">
    <property type="entry name" value="SULFATASE_2"/>
    <property type="match status" value="1"/>
</dbReference>
<evidence type="ECO:0000256" key="3">
    <source>
        <dbReference type="ARBA" id="ARBA00022801"/>
    </source>
</evidence>
<dbReference type="Proteomes" id="UP001158067">
    <property type="component" value="Unassembled WGS sequence"/>
</dbReference>
<dbReference type="PANTHER" id="PTHR42693">
    <property type="entry name" value="ARYLSULFATASE FAMILY MEMBER"/>
    <property type="match status" value="1"/>
</dbReference>
<sequence length="504" mass="57290">MCSFLAIDVLADTPSRPNIVFILADDMGWSDPGFLGGDIETPNLDRLARDGMFFPYFFNHAKCEPTRASLMTGVHFHRQTKDHVTRDFQNVTTIANVLKDAGYHTACAGKWHLPGQPTDHGFDRFFGLVEGAANHFDPDARLQLDKRCYLHMKLAFDGKPFSVADDNFYSTDAFTDYALQFLGERWSDSPFFLYLAYTAPHWPLQAPASNIQKYGGRYSEGWDRLRAERHQHLIQAGVLPDNFLRADRDPDVVAWETLNNQQQTDAARCMEVHAAMVDRLDEQIGRIISYLEREGELENTLICFASDNGVSAETRFNRTPDKAAGAVDSFRTLPLGFCNAVNTPFQRYKNWNANGGIGSPFIAFWPGHIEGGRVNNKPINILDVMPTLLDASATAYPDDLRPLDRQSILPDLTGQTVNKNEPTNGKSDAMYFQLKFGKGVNQKAVVQWPWKAWFDRTSGWHLYRLDRDWAETVDLKKENPEQLATLIDSYDRFDEEAKKQQERN</sequence>
<dbReference type="InterPro" id="IPR000917">
    <property type="entry name" value="Sulfatase_N"/>
</dbReference>
<dbReference type="SUPFAM" id="SSF53649">
    <property type="entry name" value="Alkaline phosphatase-like"/>
    <property type="match status" value="1"/>
</dbReference>
<dbReference type="EMBL" id="FXUG01000006">
    <property type="protein sequence ID" value="SMP58751.1"/>
    <property type="molecule type" value="Genomic_DNA"/>
</dbReference>
<accession>A0ABY1Q413</accession>
<dbReference type="InterPro" id="IPR024607">
    <property type="entry name" value="Sulfatase_CS"/>
</dbReference>
<evidence type="ECO:0000256" key="2">
    <source>
        <dbReference type="ARBA" id="ARBA00022723"/>
    </source>
</evidence>
<comment type="caution">
    <text evidence="6">The sequence shown here is derived from an EMBL/GenBank/DDBJ whole genome shotgun (WGS) entry which is preliminary data.</text>
</comment>
<dbReference type="Gene3D" id="3.30.1120.10">
    <property type="match status" value="1"/>
</dbReference>
<protein>
    <submittedName>
        <fullName evidence="6">Arylsulfatase</fullName>
    </submittedName>
</protein>
<dbReference type="RefSeq" id="WP_283432858.1">
    <property type="nucleotide sequence ID" value="NZ_FXUG01000006.1"/>
</dbReference>
<evidence type="ECO:0000313" key="7">
    <source>
        <dbReference type="Proteomes" id="UP001158067"/>
    </source>
</evidence>
<gene>
    <name evidence="6" type="ORF">SAMN06265222_106106</name>
</gene>
<keyword evidence="4" id="KW-0106">Calcium</keyword>
<dbReference type="InterPro" id="IPR050738">
    <property type="entry name" value="Sulfatase"/>
</dbReference>
<reference evidence="6 7" key="1">
    <citation type="submission" date="2017-05" db="EMBL/GenBank/DDBJ databases">
        <authorList>
            <person name="Varghese N."/>
            <person name="Submissions S."/>
        </authorList>
    </citation>
    <scope>NUCLEOTIDE SEQUENCE [LARGE SCALE GENOMIC DNA]</scope>
    <source>
        <strain evidence="6 7">DSM 25457</strain>
    </source>
</reference>
<comment type="similarity">
    <text evidence="1">Belongs to the sulfatase family.</text>
</comment>
<dbReference type="PANTHER" id="PTHR42693:SF33">
    <property type="entry name" value="ARYLSULFATASE"/>
    <property type="match status" value="1"/>
</dbReference>
<organism evidence="6 7">
    <name type="scientific">Neorhodopirellula lusitana</name>
    <dbReference type="NCBI Taxonomy" id="445327"/>
    <lineage>
        <taxon>Bacteria</taxon>
        <taxon>Pseudomonadati</taxon>
        <taxon>Planctomycetota</taxon>
        <taxon>Planctomycetia</taxon>
        <taxon>Pirellulales</taxon>
        <taxon>Pirellulaceae</taxon>
        <taxon>Neorhodopirellula</taxon>
    </lineage>
</organism>
<feature type="domain" description="Sulfatase N-terminal" evidence="5">
    <location>
        <begin position="17"/>
        <end position="391"/>
    </location>
</feature>
<dbReference type="Pfam" id="PF00884">
    <property type="entry name" value="Sulfatase"/>
    <property type="match status" value="1"/>
</dbReference>
<name>A0ABY1Q413_9BACT</name>